<keyword evidence="4" id="KW-1185">Reference proteome</keyword>
<name>A0ABV3L4P9_9RHOB</name>
<comment type="caution">
    <text evidence="3">The sequence shown here is derived from an EMBL/GenBank/DDBJ whole genome shotgun (WGS) entry which is preliminary data.</text>
</comment>
<evidence type="ECO:0000256" key="1">
    <source>
        <dbReference type="SAM" id="MobiDB-lite"/>
    </source>
</evidence>
<dbReference type="RefSeq" id="WP_366192360.1">
    <property type="nucleotide sequence ID" value="NZ_JBFBVU010000006.1"/>
</dbReference>
<organism evidence="3 4">
    <name type="scientific">Meridianimarinicoccus marinus</name>
    <dbReference type="NCBI Taxonomy" id="3231483"/>
    <lineage>
        <taxon>Bacteria</taxon>
        <taxon>Pseudomonadati</taxon>
        <taxon>Pseudomonadota</taxon>
        <taxon>Alphaproteobacteria</taxon>
        <taxon>Rhodobacterales</taxon>
        <taxon>Paracoccaceae</taxon>
        <taxon>Meridianimarinicoccus</taxon>
    </lineage>
</organism>
<sequence>MRAAPIAVTLSLLVLAACSPSVPDSGNVVYLEPVSPEARAARNAALQGTSGRGTVGLEPVAGSTTAVSSTPGAVGNDTTYTGAAPAQITHVTPPAVAVEQVEARPVPSRPSTGAPSVVGFALDTSHPVGQSVYARSNPSAERAARACARYASDDLAQAAFLNAGGPERDSAGIDPDGDGYACTWNPERFRKAIR</sequence>
<protein>
    <recommendedName>
        <fullName evidence="5">Excalibur calcium-binding domain-containing protein</fullName>
    </recommendedName>
</protein>
<dbReference type="PROSITE" id="PS51257">
    <property type="entry name" value="PROKAR_LIPOPROTEIN"/>
    <property type="match status" value="1"/>
</dbReference>
<keyword evidence="2" id="KW-0732">Signal</keyword>
<evidence type="ECO:0000313" key="4">
    <source>
        <dbReference type="Proteomes" id="UP001553161"/>
    </source>
</evidence>
<evidence type="ECO:0008006" key="5">
    <source>
        <dbReference type="Google" id="ProtNLM"/>
    </source>
</evidence>
<reference evidence="3 4" key="1">
    <citation type="submission" date="2024-07" db="EMBL/GenBank/DDBJ databases">
        <authorList>
            <person name="Kang M."/>
        </authorList>
    </citation>
    <scope>NUCLEOTIDE SEQUENCE [LARGE SCALE GENOMIC DNA]</scope>
    <source>
        <strain evidence="3 4">DFM31</strain>
    </source>
</reference>
<gene>
    <name evidence="3" type="ORF">AB0T83_07190</name>
</gene>
<dbReference type="EMBL" id="JBFBVU010000006">
    <property type="protein sequence ID" value="MEV8466564.1"/>
    <property type="molecule type" value="Genomic_DNA"/>
</dbReference>
<dbReference type="Proteomes" id="UP001553161">
    <property type="component" value="Unassembled WGS sequence"/>
</dbReference>
<evidence type="ECO:0000313" key="3">
    <source>
        <dbReference type="EMBL" id="MEV8466564.1"/>
    </source>
</evidence>
<proteinExistence type="predicted"/>
<evidence type="ECO:0000256" key="2">
    <source>
        <dbReference type="SAM" id="SignalP"/>
    </source>
</evidence>
<accession>A0ABV3L4P9</accession>
<feature type="signal peptide" evidence="2">
    <location>
        <begin position="1"/>
        <end position="16"/>
    </location>
</feature>
<feature type="chain" id="PRO_5045139488" description="Excalibur calcium-binding domain-containing protein" evidence="2">
    <location>
        <begin position="17"/>
        <end position="194"/>
    </location>
</feature>
<feature type="region of interest" description="Disordered" evidence="1">
    <location>
        <begin position="161"/>
        <end position="180"/>
    </location>
</feature>